<dbReference type="EMBL" id="AP025523">
    <property type="protein sequence ID" value="BDE05243.1"/>
    <property type="molecule type" value="Genomic_DNA"/>
</dbReference>
<evidence type="ECO:0000259" key="1">
    <source>
        <dbReference type="Pfam" id="PF05685"/>
    </source>
</evidence>
<dbReference type="RefSeq" id="WP_317996302.1">
    <property type="nucleotide sequence ID" value="NZ_AP025523.1"/>
</dbReference>
<dbReference type="InterPro" id="IPR012296">
    <property type="entry name" value="Nuclease_put_TT1808"/>
</dbReference>
<dbReference type="InterPro" id="IPR008538">
    <property type="entry name" value="Uma2"/>
</dbReference>
<dbReference type="PANTHER" id="PTHR35400">
    <property type="entry name" value="SLR1083 PROTEIN"/>
    <property type="match status" value="1"/>
</dbReference>
<protein>
    <recommendedName>
        <fullName evidence="1">Putative restriction endonuclease domain-containing protein</fullName>
    </recommendedName>
</protein>
<name>A0AAN1XW01_UNVUL</name>
<dbReference type="SUPFAM" id="SSF52980">
    <property type="entry name" value="Restriction endonuclease-like"/>
    <property type="match status" value="1"/>
</dbReference>
<proteinExistence type="predicted"/>
<evidence type="ECO:0000313" key="3">
    <source>
        <dbReference type="Proteomes" id="UP001317532"/>
    </source>
</evidence>
<organism evidence="2 3">
    <name type="scientific">Vulcanimicrobium alpinum</name>
    <dbReference type="NCBI Taxonomy" id="3016050"/>
    <lineage>
        <taxon>Bacteria</taxon>
        <taxon>Bacillati</taxon>
        <taxon>Vulcanimicrobiota</taxon>
        <taxon>Vulcanimicrobiia</taxon>
        <taxon>Vulcanimicrobiales</taxon>
        <taxon>Vulcanimicrobiaceae</taxon>
        <taxon>Vulcanimicrobium</taxon>
    </lineage>
</organism>
<dbReference type="CDD" id="cd06260">
    <property type="entry name" value="DUF820-like"/>
    <property type="match status" value="1"/>
</dbReference>
<dbReference type="Gene3D" id="3.90.1570.10">
    <property type="entry name" value="tt1808, chain A"/>
    <property type="match status" value="1"/>
</dbReference>
<feature type="domain" description="Putative restriction endonuclease" evidence="1">
    <location>
        <begin position="19"/>
        <end position="181"/>
    </location>
</feature>
<dbReference type="PANTHER" id="PTHR35400:SF1">
    <property type="entry name" value="SLR1083 PROTEIN"/>
    <property type="match status" value="1"/>
</dbReference>
<dbReference type="Pfam" id="PF05685">
    <property type="entry name" value="Uma2"/>
    <property type="match status" value="1"/>
</dbReference>
<sequence>MSEMAALPNEITPYRMSVDEFYRIGDLLDEDRTELLDGVIVAVSPVSVAHGARAAAITIALGNAFGSRAVVIAGGSMTVDRYDAPLPDVSVLRPLLPDAGTYASVEQALCVVEVAKSSLTRDLHYKAHLSARAGVADYLVADIDGDVVHHHTGPSPGGYASVAVLRHGATFSIAAFPDIVLRADAFLAPR</sequence>
<accession>A0AAN1XW01</accession>
<dbReference type="AlphaFoldDB" id="A0AAN1XW01"/>
<dbReference type="KEGG" id="vab:WPS_05190"/>
<dbReference type="Proteomes" id="UP001317532">
    <property type="component" value="Chromosome"/>
</dbReference>
<dbReference type="InterPro" id="IPR011335">
    <property type="entry name" value="Restrct_endonuc-II-like"/>
</dbReference>
<evidence type="ECO:0000313" key="2">
    <source>
        <dbReference type="EMBL" id="BDE05243.1"/>
    </source>
</evidence>
<gene>
    <name evidence="2" type="ORF">WPS_05190</name>
</gene>
<reference evidence="2 3" key="1">
    <citation type="journal article" date="2022" name="ISME Commun">
        <title>Vulcanimicrobium alpinus gen. nov. sp. nov., the first cultivated representative of the candidate phylum 'Eremiobacterota', is a metabolically versatile aerobic anoxygenic phototroph.</title>
        <authorList>
            <person name="Yabe S."/>
            <person name="Muto K."/>
            <person name="Abe K."/>
            <person name="Yokota A."/>
            <person name="Staudigel H."/>
            <person name="Tebo B.M."/>
        </authorList>
    </citation>
    <scope>NUCLEOTIDE SEQUENCE [LARGE SCALE GENOMIC DNA]</scope>
    <source>
        <strain evidence="2 3">WC8-2</strain>
    </source>
</reference>
<keyword evidence="3" id="KW-1185">Reference proteome</keyword>